<dbReference type="Proteomes" id="UP000283745">
    <property type="component" value="Unassembled WGS sequence"/>
</dbReference>
<keyword evidence="5" id="KW-0812">Transmembrane</keyword>
<sequence>MNKVKKLISWNAFPALLLFVIFLGINGIMTGGLSVSFFRSFISTNAGAICVAIGVTATILVAGTDISLGSIVSLVNVVIVTAFEKGFSVPQAATLGLLSALLCGMFNGFIVGVMRINPLLATFATSTAFAGIALWILPYPGGYIDFSFGDWYLGNMFGFIPTPVILIGILVILWILVMKLPMGLHIYALGKDVKKAYASGINVAALRFFVHTFAGLAAGIAGICISANICAGSPTVGSTMSMNSIAAAVIGGVSLNGGIGGIWGGIFGASFLSILISIVVSANLSSVVQSFIQGLILLIGVTVSIAAADKELKTKIKRAIGGKR</sequence>
<dbReference type="AlphaFoldDB" id="A0A414J6R2"/>
<dbReference type="InterPro" id="IPR001851">
    <property type="entry name" value="ABC_transp_permease"/>
</dbReference>
<evidence type="ECO:0000256" key="7">
    <source>
        <dbReference type="ARBA" id="ARBA00023136"/>
    </source>
</evidence>
<evidence type="ECO:0000256" key="1">
    <source>
        <dbReference type="ARBA" id="ARBA00004651"/>
    </source>
</evidence>
<evidence type="ECO:0000256" key="8">
    <source>
        <dbReference type="ARBA" id="ARBA00039381"/>
    </source>
</evidence>
<name>A0A414J6R2_9FIRM</name>
<keyword evidence="3" id="KW-1003">Cell membrane</keyword>
<protein>
    <recommendedName>
        <fullName evidence="8">Autoinducer 2 import system permease protein LsrD</fullName>
    </recommendedName>
</protein>
<dbReference type="CDD" id="cd06579">
    <property type="entry name" value="TM_PBP1_transp_AraH_like"/>
    <property type="match status" value="1"/>
</dbReference>
<dbReference type="PANTHER" id="PTHR32196:SF71">
    <property type="entry name" value="AUTOINDUCER 2 IMPORT SYSTEM PERMEASE PROTEIN LSRD"/>
    <property type="match status" value="1"/>
</dbReference>
<evidence type="ECO:0000256" key="2">
    <source>
        <dbReference type="ARBA" id="ARBA00022448"/>
    </source>
</evidence>
<evidence type="ECO:0000256" key="3">
    <source>
        <dbReference type="ARBA" id="ARBA00022475"/>
    </source>
</evidence>
<organism evidence="9 10">
    <name type="scientific">Blautia obeum</name>
    <dbReference type="NCBI Taxonomy" id="40520"/>
    <lineage>
        <taxon>Bacteria</taxon>
        <taxon>Bacillati</taxon>
        <taxon>Bacillota</taxon>
        <taxon>Clostridia</taxon>
        <taxon>Lachnospirales</taxon>
        <taxon>Lachnospiraceae</taxon>
        <taxon>Blautia</taxon>
    </lineage>
</organism>
<dbReference type="Pfam" id="PF02653">
    <property type="entry name" value="BPD_transp_2"/>
    <property type="match status" value="1"/>
</dbReference>
<comment type="caution">
    <text evidence="9">The sequence shown here is derived from an EMBL/GenBank/DDBJ whole genome shotgun (WGS) entry which is preliminary data.</text>
</comment>
<dbReference type="PANTHER" id="PTHR32196">
    <property type="entry name" value="ABC TRANSPORTER PERMEASE PROTEIN YPHD-RELATED-RELATED"/>
    <property type="match status" value="1"/>
</dbReference>
<reference evidence="9 10" key="1">
    <citation type="submission" date="2018-08" db="EMBL/GenBank/DDBJ databases">
        <title>A genome reference for cultivated species of the human gut microbiota.</title>
        <authorList>
            <person name="Zou Y."/>
            <person name="Xue W."/>
            <person name="Luo G."/>
        </authorList>
    </citation>
    <scope>NUCLEOTIDE SEQUENCE [LARGE SCALE GENOMIC DNA]</scope>
    <source>
        <strain evidence="9 10">AM28-23</strain>
    </source>
</reference>
<gene>
    <name evidence="9" type="ORF">DW740_07350</name>
</gene>
<evidence type="ECO:0000313" key="9">
    <source>
        <dbReference type="EMBL" id="RHE40119.1"/>
    </source>
</evidence>
<evidence type="ECO:0000256" key="5">
    <source>
        <dbReference type="ARBA" id="ARBA00022692"/>
    </source>
</evidence>
<evidence type="ECO:0000313" key="10">
    <source>
        <dbReference type="Proteomes" id="UP000283745"/>
    </source>
</evidence>
<comment type="subcellular location">
    <subcellularLocation>
        <location evidence="1">Cell membrane</location>
        <topology evidence="1">Multi-pass membrane protein</topology>
    </subcellularLocation>
</comment>
<accession>A0A414J6R2</accession>
<proteinExistence type="predicted"/>
<dbReference type="RefSeq" id="WP_015543365.1">
    <property type="nucleotide sequence ID" value="NZ_CABJFK010000005.1"/>
</dbReference>
<evidence type="ECO:0000256" key="6">
    <source>
        <dbReference type="ARBA" id="ARBA00022989"/>
    </source>
</evidence>
<keyword evidence="6" id="KW-1133">Transmembrane helix</keyword>
<dbReference type="EMBL" id="QSKF01000005">
    <property type="protein sequence ID" value="RHE40119.1"/>
    <property type="molecule type" value="Genomic_DNA"/>
</dbReference>
<evidence type="ECO:0000256" key="4">
    <source>
        <dbReference type="ARBA" id="ARBA00022519"/>
    </source>
</evidence>
<keyword evidence="2" id="KW-0813">Transport</keyword>
<dbReference type="GO" id="GO:0005886">
    <property type="term" value="C:plasma membrane"/>
    <property type="evidence" value="ECO:0007669"/>
    <property type="project" value="UniProtKB-SubCell"/>
</dbReference>
<keyword evidence="4" id="KW-0997">Cell inner membrane</keyword>
<dbReference type="GO" id="GO:0022857">
    <property type="term" value="F:transmembrane transporter activity"/>
    <property type="evidence" value="ECO:0007669"/>
    <property type="project" value="InterPro"/>
</dbReference>
<keyword evidence="7" id="KW-0472">Membrane</keyword>